<dbReference type="PROSITE" id="PS51729">
    <property type="entry name" value="GNAT_YJDJ"/>
    <property type="match status" value="1"/>
</dbReference>
<accession>A0ABV2LW62</accession>
<dbReference type="InterPro" id="IPR000182">
    <property type="entry name" value="GNAT_dom"/>
</dbReference>
<name>A0ABV2LW62_9FLAO</name>
<proteinExistence type="predicted"/>
<dbReference type="PROSITE" id="PS51186">
    <property type="entry name" value="GNAT"/>
    <property type="match status" value="1"/>
</dbReference>
<dbReference type="InterPro" id="IPR031165">
    <property type="entry name" value="GNAT_YJDJ"/>
</dbReference>
<dbReference type="EMBL" id="JBEPMO010000019">
    <property type="protein sequence ID" value="MET3732788.1"/>
    <property type="molecule type" value="Genomic_DNA"/>
</dbReference>
<reference evidence="3 4" key="1">
    <citation type="submission" date="2024-06" db="EMBL/GenBank/DDBJ databases">
        <title>Genomic Encyclopedia of Type Strains, Phase IV (KMG-IV): sequencing the most valuable type-strain genomes for metagenomic binning, comparative biology and taxonomic classification.</title>
        <authorList>
            <person name="Goeker M."/>
        </authorList>
    </citation>
    <scope>NUCLEOTIDE SEQUENCE [LARGE SCALE GENOMIC DNA]</scope>
    <source>
        <strain evidence="3 4">DSM 29388</strain>
    </source>
</reference>
<sequence>MERFTFEEDASGGTFYLFQDETKIGEITFRKRREDAISINHTYVQKEFEGNGFGKKLVDKVMEYADENNLSLSATCWFADKVIQSYTK</sequence>
<dbReference type="PANTHER" id="PTHR31435:SF10">
    <property type="entry name" value="BSR4717 PROTEIN"/>
    <property type="match status" value="1"/>
</dbReference>
<evidence type="ECO:0000313" key="4">
    <source>
        <dbReference type="Proteomes" id="UP001549146"/>
    </source>
</evidence>
<feature type="domain" description="N-acetyltransferase" evidence="2">
    <location>
        <begin position="7"/>
        <end position="88"/>
    </location>
</feature>
<dbReference type="InterPro" id="IPR016181">
    <property type="entry name" value="Acyl_CoA_acyltransferase"/>
</dbReference>
<dbReference type="Pfam" id="PF14542">
    <property type="entry name" value="Acetyltransf_CG"/>
    <property type="match status" value="1"/>
</dbReference>
<dbReference type="PANTHER" id="PTHR31435">
    <property type="entry name" value="PROTEIN NATD1"/>
    <property type="match status" value="1"/>
</dbReference>
<dbReference type="Proteomes" id="UP001549146">
    <property type="component" value="Unassembled WGS sequence"/>
</dbReference>
<dbReference type="CDD" id="cd04301">
    <property type="entry name" value="NAT_SF"/>
    <property type="match status" value="1"/>
</dbReference>
<dbReference type="SUPFAM" id="SSF55729">
    <property type="entry name" value="Acyl-CoA N-acyltransferases (Nat)"/>
    <property type="match status" value="1"/>
</dbReference>
<dbReference type="InterPro" id="IPR045057">
    <property type="entry name" value="Gcn5-rel_NAT"/>
</dbReference>
<keyword evidence="4" id="KW-1185">Reference proteome</keyword>
<feature type="domain" description="N-acetyltransferase" evidence="1">
    <location>
        <begin position="1"/>
        <end position="88"/>
    </location>
</feature>
<dbReference type="Gene3D" id="3.40.630.30">
    <property type="match status" value="1"/>
</dbReference>
<organism evidence="3 4">
    <name type="scientific">Moheibacter stercoris</name>
    <dbReference type="NCBI Taxonomy" id="1628251"/>
    <lineage>
        <taxon>Bacteria</taxon>
        <taxon>Pseudomonadati</taxon>
        <taxon>Bacteroidota</taxon>
        <taxon>Flavobacteriia</taxon>
        <taxon>Flavobacteriales</taxon>
        <taxon>Weeksellaceae</taxon>
        <taxon>Moheibacter</taxon>
    </lineage>
</organism>
<evidence type="ECO:0000259" key="2">
    <source>
        <dbReference type="PROSITE" id="PS51729"/>
    </source>
</evidence>
<protein>
    <submittedName>
        <fullName evidence="3">GNAT family acetyltransferase</fullName>
    </submittedName>
</protein>
<comment type="caution">
    <text evidence="3">The sequence shown here is derived from an EMBL/GenBank/DDBJ whole genome shotgun (WGS) entry which is preliminary data.</text>
</comment>
<evidence type="ECO:0000313" key="3">
    <source>
        <dbReference type="EMBL" id="MET3732788.1"/>
    </source>
</evidence>
<evidence type="ECO:0000259" key="1">
    <source>
        <dbReference type="PROSITE" id="PS51186"/>
    </source>
</evidence>
<dbReference type="RefSeq" id="WP_354510338.1">
    <property type="nucleotide sequence ID" value="NZ_JBEPMO010000019.1"/>
</dbReference>
<gene>
    <name evidence="3" type="ORF">ABID46_002379</name>
</gene>